<evidence type="ECO:0000256" key="1">
    <source>
        <dbReference type="SAM" id="MobiDB-lite"/>
    </source>
</evidence>
<name>A0ABZ0ZAU5_9HYPH</name>
<accession>A0ABZ0ZAU5</accession>
<protein>
    <submittedName>
        <fullName evidence="2">Uncharacterized protein</fullName>
    </submittedName>
</protein>
<proteinExistence type="predicted"/>
<dbReference type="EMBL" id="CP140635">
    <property type="protein sequence ID" value="WQN36638.1"/>
    <property type="molecule type" value="Genomic_DNA"/>
</dbReference>
<keyword evidence="3" id="KW-1185">Reference proteome</keyword>
<dbReference type="Proteomes" id="UP001322785">
    <property type="component" value="Chromosome"/>
</dbReference>
<feature type="region of interest" description="Disordered" evidence="1">
    <location>
        <begin position="50"/>
        <end position="90"/>
    </location>
</feature>
<reference evidence="2 3" key="1">
    <citation type="submission" date="2023-12" db="EMBL/GenBank/DDBJ databases">
        <authorList>
            <person name="Menendez E."/>
            <person name="Kaur S."/>
            <person name="Flores-Felix J.D."/>
            <person name="diCenzo G.C."/>
            <person name="Peix A."/>
            <person name="Velazquez E."/>
        </authorList>
    </citation>
    <scope>NUCLEOTIDE SEQUENCE [LARGE SCALE GENOMIC DNA]</scope>
    <source>
        <strain evidence="2 3">CIP 108029</strain>
    </source>
</reference>
<gene>
    <name evidence="2" type="ORF">U5G49_001727</name>
</gene>
<evidence type="ECO:0000313" key="3">
    <source>
        <dbReference type="Proteomes" id="UP001322785"/>
    </source>
</evidence>
<dbReference type="RefSeq" id="WP_193444958.1">
    <property type="nucleotide sequence ID" value="NZ_BSOQ01000045.1"/>
</dbReference>
<evidence type="ECO:0000313" key="2">
    <source>
        <dbReference type="EMBL" id="WQN36638.1"/>
    </source>
</evidence>
<organism evidence="2 3">
    <name type="scientific">Rhizobium indigoferae</name>
    <dbReference type="NCBI Taxonomy" id="158891"/>
    <lineage>
        <taxon>Bacteria</taxon>
        <taxon>Pseudomonadati</taxon>
        <taxon>Pseudomonadota</taxon>
        <taxon>Alphaproteobacteria</taxon>
        <taxon>Hyphomicrobiales</taxon>
        <taxon>Rhizobiaceae</taxon>
        <taxon>Rhizobium/Agrobacterium group</taxon>
        <taxon>Rhizobium</taxon>
    </lineage>
</organism>
<sequence>MTAIHVDRYMFSVDEVVAAILPNVGRARELELRVDADGYVVIDVVAPVAPAERPDQKQEMPADDDTFPADRPSQAAPPPASSEPGPKEEEARSLCRISLFRAFLEVKTEEAAVKVLIERCHVKALADLDRTRSNGMNLRHVVEEFEAWKIT</sequence>